<evidence type="ECO:0000313" key="3">
    <source>
        <dbReference type="Proteomes" id="UP001066276"/>
    </source>
</evidence>
<gene>
    <name evidence="2" type="ORF">NDU88_011727</name>
</gene>
<organism evidence="2 3">
    <name type="scientific">Pleurodeles waltl</name>
    <name type="common">Iberian ribbed newt</name>
    <dbReference type="NCBI Taxonomy" id="8319"/>
    <lineage>
        <taxon>Eukaryota</taxon>
        <taxon>Metazoa</taxon>
        <taxon>Chordata</taxon>
        <taxon>Craniata</taxon>
        <taxon>Vertebrata</taxon>
        <taxon>Euteleostomi</taxon>
        <taxon>Amphibia</taxon>
        <taxon>Batrachia</taxon>
        <taxon>Caudata</taxon>
        <taxon>Salamandroidea</taxon>
        <taxon>Salamandridae</taxon>
        <taxon>Pleurodelinae</taxon>
        <taxon>Pleurodeles</taxon>
    </lineage>
</organism>
<name>A0AAV7S350_PLEWA</name>
<keyword evidence="3" id="KW-1185">Reference proteome</keyword>
<protein>
    <submittedName>
        <fullName evidence="2">Uncharacterized protein</fullName>
    </submittedName>
</protein>
<evidence type="ECO:0000256" key="1">
    <source>
        <dbReference type="SAM" id="MobiDB-lite"/>
    </source>
</evidence>
<dbReference type="AlphaFoldDB" id="A0AAV7S350"/>
<evidence type="ECO:0000313" key="2">
    <source>
        <dbReference type="EMBL" id="KAJ1159057.1"/>
    </source>
</evidence>
<accession>A0AAV7S350</accession>
<sequence>MRGSRLTTQSLTLRMCSSRVTRVSYAVETESRRMRRSPLPVSTHYKPNPDACVDTHLGRLCSAVLRRLRLNNSPSTPRHSPSRRASNKIPAGKGWVREELSHKYPRVPAFRLC</sequence>
<feature type="region of interest" description="Disordered" evidence="1">
    <location>
        <begin position="71"/>
        <end position="92"/>
    </location>
</feature>
<feature type="region of interest" description="Disordered" evidence="1">
    <location>
        <begin position="29"/>
        <end position="48"/>
    </location>
</feature>
<proteinExistence type="predicted"/>
<comment type="caution">
    <text evidence="2">The sequence shown here is derived from an EMBL/GenBank/DDBJ whole genome shotgun (WGS) entry which is preliminary data.</text>
</comment>
<dbReference type="EMBL" id="JANPWB010000009">
    <property type="protein sequence ID" value="KAJ1159057.1"/>
    <property type="molecule type" value="Genomic_DNA"/>
</dbReference>
<reference evidence="2" key="1">
    <citation type="journal article" date="2022" name="bioRxiv">
        <title>Sequencing and chromosome-scale assembly of the giantPleurodeles waltlgenome.</title>
        <authorList>
            <person name="Brown T."/>
            <person name="Elewa A."/>
            <person name="Iarovenko S."/>
            <person name="Subramanian E."/>
            <person name="Araus A.J."/>
            <person name="Petzold A."/>
            <person name="Susuki M."/>
            <person name="Suzuki K.-i.T."/>
            <person name="Hayashi T."/>
            <person name="Toyoda A."/>
            <person name="Oliveira C."/>
            <person name="Osipova E."/>
            <person name="Leigh N.D."/>
            <person name="Simon A."/>
            <person name="Yun M.H."/>
        </authorList>
    </citation>
    <scope>NUCLEOTIDE SEQUENCE</scope>
    <source>
        <strain evidence="2">20211129_DDA</strain>
        <tissue evidence="2">Liver</tissue>
    </source>
</reference>
<dbReference type="Proteomes" id="UP001066276">
    <property type="component" value="Chromosome 5"/>
</dbReference>